<dbReference type="InterPro" id="IPR008279">
    <property type="entry name" value="PEP-util_enz_mobile_dom"/>
</dbReference>
<evidence type="ECO:0000313" key="18">
    <source>
        <dbReference type="Proteomes" id="UP000503840"/>
    </source>
</evidence>
<protein>
    <recommendedName>
        <fullName evidence="6">Phosphoenolpyruvate synthase</fullName>
        <ecNumber evidence="5">2.7.9.2</ecNumber>
    </recommendedName>
    <alternativeName>
        <fullName evidence="13">Pyruvate, water dikinase</fullName>
    </alternativeName>
</protein>
<feature type="domain" description="PEP-utilising enzyme mobile" evidence="15">
    <location>
        <begin position="501"/>
        <end position="572"/>
    </location>
</feature>
<dbReference type="InterPro" id="IPR036637">
    <property type="entry name" value="Phosphohistidine_dom_sf"/>
</dbReference>
<feature type="domain" description="Pyruvate phosphate dikinase AMP/ATP-binding" evidence="16">
    <location>
        <begin position="147"/>
        <end position="454"/>
    </location>
</feature>
<evidence type="ECO:0000256" key="2">
    <source>
        <dbReference type="ARBA" id="ARBA00002988"/>
    </source>
</evidence>
<keyword evidence="11" id="KW-0067">ATP-binding</keyword>
<keyword evidence="9" id="KW-0547">Nucleotide-binding</keyword>
<evidence type="ECO:0000256" key="7">
    <source>
        <dbReference type="ARBA" id="ARBA00022679"/>
    </source>
</evidence>
<dbReference type="SUPFAM" id="SSF56059">
    <property type="entry name" value="Glutathione synthetase ATP-binding domain-like"/>
    <property type="match status" value="1"/>
</dbReference>
<comment type="pathway">
    <text evidence="3">Carbohydrate biosynthesis; gluconeogenesis.</text>
</comment>
<evidence type="ECO:0000313" key="17">
    <source>
        <dbReference type="EMBL" id="GFM32627.1"/>
    </source>
</evidence>
<keyword evidence="10" id="KW-0418">Kinase</keyword>
<dbReference type="EC" id="2.7.9.2" evidence="5"/>
<dbReference type="InterPro" id="IPR006319">
    <property type="entry name" value="PEP_synth"/>
</dbReference>
<dbReference type="Pfam" id="PF01326">
    <property type="entry name" value="PPDK_N"/>
    <property type="match status" value="1"/>
</dbReference>
<reference evidence="17 18" key="1">
    <citation type="submission" date="2020-05" db="EMBL/GenBank/DDBJ databases">
        <title>Draft genome sequence of Desulfovibrio sp. strain HN2T.</title>
        <authorList>
            <person name="Ueno A."/>
            <person name="Tamazawa S."/>
            <person name="Tamamura S."/>
            <person name="Murakami T."/>
            <person name="Kiyama T."/>
            <person name="Inomata H."/>
            <person name="Amano Y."/>
            <person name="Miyakawa K."/>
            <person name="Tamaki H."/>
            <person name="Naganuma T."/>
            <person name="Kaneko K."/>
        </authorList>
    </citation>
    <scope>NUCLEOTIDE SEQUENCE [LARGE SCALE GENOMIC DNA]</scope>
    <source>
        <strain evidence="17 18">HN2</strain>
    </source>
</reference>
<evidence type="ECO:0000256" key="10">
    <source>
        <dbReference type="ARBA" id="ARBA00022777"/>
    </source>
</evidence>
<evidence type="ECO:0000259" key="16">
    <source>
        <dbReference type="Pfam" id="PF01326"/>
    </source>
</evidence>
<keyword evidence="17" id="KW-0670">Pyruvate</keyword>
<dbReference type="Proteomes" id="UP000503840">
    <property type="component" value="Unassembled WGS sequence"/>
</dbReference>
<evidence type="ECO:0000256" key="9">
    <source>
        <dbReference type="ARBA" id="ARBA00022741"/>
    </source>
</evidence>
<keyword evidence="8" id="KW-0479">Metal-binding</keyword>
<comment type="caution">
    <text evidence="17">The sequence shown here is derived from an EMBL/GenBank/DDBJ whole genome shotgun (WGS) entry which is preliminary data.</text>
</comment>
<dbReference type="Gene3D" id="3.50.30.10">
    <property type="entry name" value="Phosphohistidine domain"/>
    <property type="match status" value="1"/>
</dbReference>
<evidence type="ECO:0000256" key="14">
    <source>
        <dbReference type="ARBA" id="ARBA00047700"/>
    </source>
</evidence>
<dbReference type="PANTHER" id="PTHR43030">
    <property type="entry name" value="PHOSPHOENOLPYRUVATE SYNTHASE"/>
    <property type="match status" value="1"/>
</dbReference>
<dbReference type="InterPro" id="IPR002192">
    <property type="entry name" value="PPDK_AMP/ATP-bd"/>
</dbReference>
<keyword evidence="12" id="KW-0460">Magnesium</keyword>
<keyword evidence="18" id="KW-1185">Reference proteome</keyword>
<evidence type="ECO:0000256" key="11">
    <source>
        <dbReference type="ARBA" id="ARBA00022840"/>
    </source>
</evidence>
<dbReference type="Gene3D" id="3.30.470.20">
    <property type="entry name" value="ATP-grasp fold, B domain"/>
    <property type="match status" value="1"/>
</dbReference>
<dbReference type="PANTHER" id="PTHR43030:SF1">
    <property type="entry name" value="PHOSPHOENOLPYRUVATE SYNTHASE"/>
    <property type="match status" value="1"/>
</dbReference>
<proteinExistence type="inferred from homology"/>
<accession>A0A7J0BFX8</accession>
<dbReference type="RefSeq" id="WP_174404320.1">
    <property type="nucleotide sequence ID" value="NZ_BLVO01000012.1"/>
</dbReference>
<dbReference type="InterPro" id="IPR013815">
    <property type="entry name" value="ATP_grasp_subdomain_1"/>
</dbReference>
<evidence type="ECO:0000256" key="8">
    <source>
        <dbReference type="ARBA" id="ARBA00022723"/>
    </source>
</evidence>
<dbReference type="GO" id="GO:0046872">
    <property type="term" value="F:metal ion binding"/>
    <property type="evidence" value="ECO:0007669"/>
    <property type="project" value="UniProtKB-KW"/>
</dbReference>
<dbReference type="GO" id="GO:0008986">
    <property type="term" value="F:pyruvate, water dikinase activity"/>
    <property type="evidence" value="ECO:0007669"/>
    <property type="project" value="UniProtKB-EC"/>
</dbReference>
<gene>
    <name evidence="17" type="ORF">DSM101010T_09920</name>
</gene>
<comment type="function">
    <text evidence="2">Catalyzes the phosphorylation of pyruvate to phosphoenolpyruvate.</text>
</comment>
<evidence type="ECO:0000256" key="1">
    <source>
        <dbReference type="ARBA" id="ARBA00001946"/>
    </source>
</evidence>
<evidence type="ECO:0000256" key="13">
    <source>
        <dbReference type="ARBA" id="ARBA00033470"/>
    </source>
</evidence>
<dbReference type="Gene3D" id="3.30.1490.20">
    <property type="entry name" value="ATP-grasp fold, A domain"/>
    <property type="match status" value="1"/>
</dbReference>
<evidence type="ECO:0000256" key="5">
    <source>
        <dbReference type="ARBA" id="ARBA00011996"/>
    </source>
</evidence>
<dbReference type="EMBL" id="BLVO01000012">
    <property type="protein sequence ID" value="GFM32627.1"/>
    <property type="molecule type" value="Genomic_DNA"/>
</dbReference>
<evidence type="ECO:0000256" key="6">
    <source>
        <dbReference type="ARBA" id="ARBA00021623"/>
    </source>
</evidence>
<evidence type="ECO:0000256" key="3">
    <source>
        <dbReference type="ARBA" id="ARBA00004742"/>
    </source>
</evidence>
<keyword evidence="7" id="KW-0808">Transferase</keyword>
<dbReference type="GO" id="GO:0006094">
    <property type="term" value="P:gluconeogenesis"/>
    <property type="evidence" value="ECO:0007669"/>
    <property type="project" value="UniProtKB-UniPathway"/>
</dbReference>
<evidence type="ECO:0000256" key="4">
    <source>
        <dbReference type="ARBA" id="ARBA00007837"/>
    </source>
</evidence>
<sequence>MTSPDSALARAWAVIATTARRLSGSAPYSSAEEESLRASFREACGRFKRLISANNKALEAMSHMEQALEGTAPYDLSYVRTQSTRIVSSVYQMIEAMETIAPGRYGALRERFEAIRAEISPHLETTPEPADGPLVLPFSSLGCEHAPQVGGKAANLGELRNKANLPVPDGFAVTAHGFWAFMRHSGLDEEADRQLRLADPDRLDNLYAMCSRIQQQIIRSPLPDELVQALTRAEAELRERTGYTGNLAVRSSALGEDMPGQAFAGQYRSLLNVPSETLAEAWREVAASKYGAEAVAYRLRCGLSDRDTAVSVAVMPMLGSVAGGVLYTRDPVDVRSEAIIIHAVQGLPRGVVDGRLPTDRFAVQRTAPFAIVERHVAFKKERYVTAPGEGVAKVDSPPEEAALPSLTDEQLQQLAALAERVEQHYGTPQDVEWAMLPDTSFMLLQSRPLTMPSADAIARRLTPPTLPEGTVVLVQGGETASPGTGAGPIVQIRKQAEALAFPEGGVLVVPYAAPRWAPLLSRASAVIAGTGSSAGHLANVAREFGVPALFGTGWKADSLETGTLVTVDADAGLVLEGRVESLLTAPKPRNVMQGTSVHATLKQVLSHIAPLSLTDPDCPDFRAVNCKTMHDITRFCHQKAVEEMFRDGKDARFPKHLARQLYHGRPLQFWVVDLDDAFRSPPAGKLIPLENIASPPMHALWHGMMHIPWQGPPPVHARGFLSVLAESALDPGFEPSSASIYSMKNYFLVSSRFCTLQSRFGYHFCTVETLAGDVDAENFAAFRFKGGAADADRRLMRVRLIADILEENNFRVQVIRDSLAARMEGLPLEHMLRALQVLGYLAMHTRQLDMVMSSPEAVQHYRDKIATELQEVLGSHTTF</sequence>
<dbReference type="GO" id="GO:0005524">
    <property type="term" value="F:ATP binding"/>
    <property type="evidence" value="ECO:0007669"/>
    <property type="project" value="UniProtKB-KW"/>
</dbReference>
<evidence type="ECO:0000256" key="12">
    <source>
        <dbReference type="ARBA" id="ARBA00022842"/>
    </source>
</evidence>
<dbReference type="SUPFAM" id="SSF52009">
    <property type="entry name" value="Phosphohistidine domain"/>
    <property type="match status" value="1"/>
</dbReference>
<comment type="cofactor">
    <cofactor evidence="1">
        <name>Mg(2+)</name>
        <dbReference type="ChEBI" id="CHEBI:18420"/>
    </cofactor>
</comment>
<evidence type="ECO:0000259" key="15">
    <source>
        <dbReference type="Pfam" id="PF00391"/>
    </source>
</evidence>
<organism evidence="17 18">
    <name type="scientific">Desulfovibrio subterraneus</name>
    <dbReference type="NCBI Taxonomy" id="2718620"/>
    <lineage>
        <taxon>Bacteria</taxon>
        <taxon>Pseudomonadati</taxon>
        <taxon>Thermodesulfobacteriota</taxon>
        <taxon>Desulfovibrionia</taxon>
        <taxon>Desulfovibrionales</taxon>
        <taxon>Desulfovibrionaceae</taxon>
        <taxon>Desulfovibrio</taxon>
    </lineage>
</organism>
<dbReference type="UniPathway" id="UPA00138"/>
<dbReference type="AlphaFoldDB" id="A0A7J0BFX8"/>
<comment type="catalytic activity">
    <reaction evidence="14">
        <text>pyruvate + ATP + H2O = phosphoenolpyruvate + AMP + phosphate + 2 H(+)</text>
        <dbReference type="Rhea" id="RHEA:11364"/>
        <dbReference type="ChEBI" id="CHEBI:15361"/>
        <dbReference type="ChEBI" id="CHEBI:15377"/>
        <dbReference type="ChEBI" id="CHEBI:15378"/>
        <dbReference type="ChEBI" id="CHEBI:30616"/>
        <dbReference type="ChEBI" id="CHEBI:43474"/>
        <dbReference type="ChEBI" id="CHEBI:58702"/>
        <dbReference type="ChEBI" id="CHEBI:456215"/>
        <dbReference type="EC" id="2.7.9.2"/>
    </reaction>
</comment>
<dbReference type="Pfam" id="PF00391">
    <property type="entry name" value="PEP-utilizers"/>
    <property type="match status" value="1"/>
</dbReference>
<comment type="similarity">
    <text evidence="4">Belongs to the PEP-utilizing enzyme family.</text>
</comment>
<name>A0A7J0BFX8_9BACT</name>